<comment type="caution">
    <text evidence="1">The sequence shown here is derived from an EMBL/GenBank/DDBJ whole genome shotgun (WGS) entry which is preliminary data.</text>
</comment>
<evidence type="ECO:0000313" key="2">
    <source>
        <dbReference type="Proteomes" id="UP000249547"/>
    </source>
</evidence>
<keyword evidence="2" id="KW-1185">Reference proteome</keyword>
<name>A0A327QYN4_9BACT</name>
<proteinExistence type="predicted"/>
<dbReference type="Pfam" id="PF12843">
    <property type="entry name" value="QSregVF_b"/>
    <property type="match status" value="1"/>
</dbReference>
<gene>
    <name evidence="1" type="ORF">LX64_01186</name>
</gene>
<dbReference type="Proteomes" id="UP000249547">
    <property type="component" value="Unassembled WGS sequence"/>
</dbReference>
<sequence>MDCSKNTAYLRAMKENMSFGPDPNTLKELVTTKMPFGKYKDTRICDLPESYLQWFQMQGFPKGKIGMLLETMCVIRTNGLHQILQPFKNQR</sequence>
<protein>
    <recommendedName>
        <fullName evidence="3">DUF3820 family protein</fullName>
    </recommendedName>
</protein>
<dbReference type="AlphaFoldDB" id="A0A327QYN4"/>
<accession>A0A327QYN4</accession>
<organism evidence="1 2">
    <name type="scientific">Chitinophaga skermanii</name>
    <dbReference type="NCBI Taxonomy" id="331697"/>
    <lineage>
        <taxon>Bacteria</taxon>
        <taxon>Pseudomonadati</taxon>
        <taxon>Bacteroidota</taxon>
        <taxon>Chitinophagia</taxon>
        <taxon>Chitinophagales</taxon>
        <taxon>Chitinophagaceae</taxon>
        <taxon>Chitinophaga</taxon>
    </lineage>
</organism>
<reference evidence="1 2" key="1">
    <citation type="submission" date="2018-06" db="EMBL/GenBank/DDBJ databases">
        <title>Genomic Encyclopedia of Archaeal and Bacterial Type Strains, Phase II (KMG-II): from individual species to whole genera.</title>
        <authorList>
            <person name="Goeker M."/>
        </authorList>
    </citation>
    <scope>NUCLEOTIDE SEQUENCE [LARGE SCALE GENOMIC DNA]</scope>
    <source>
        <strain evidence="1 2">DSM 23857</strain>
    </source>
</reference>
<dbReference type="EMBL" id="QLLL01000002">
    <property type="protein sequence ID" value="RAJ08533.1"/>
    <property type="molecule type" value="Genomic_DNA"/>
</dbReference>
<evidence type="ECO:0008006" key="3">
    <source>
        <dbReference type="Google" id="ProtNLM"/>
    </source>
</evidence>
<evidence type="ECO:0000313" key="1">
    <source>
        <dbReference type="EMBL" id="RAJ08533.1"/>
    </source>
</evidence>
<dbReference type="InterPro" id="IPR024530">
    <property type="entry name" value="QSregVF_b"/>
</dbReference>